<evidence type="ECO:0000313" key="2">
    <source>
        <dbReference type="EMBL" id="CZT13734.1"/>
    </source>
</evidence>
<feature type="region of interest" description="Disordered" evidence="1">
    <location>
        <begin position="274"/>
        <end position="330"/>
    </location>
</feature>
<dbReference type="AlphaFoldDB" id="A0A1E1LTF1"/>
<name>A0A1E1LTF1_9HELO</name>
<feature type="compositionally biased region" description="Basic residues" evidence="1">
    <location>
        <begin position="298"/>
        <end position="314"/>
    </location>
</feature>
<comment type="caution">
    <text evidence="2">The sequence shown here is derived from an EMBL/GenBank/DDBJ whole genome shotgun (WGS) entry which is preliminary data.</text>
</comment>
<evidence type="ECO:0000313" key="3">
    <source>
        <dbReference type="Proteomes" id="UP000178129"/>
    </source>
</evidence>
<evidence type="ECO:0000256" key="1">
    <source>
        <dbReference type="SAM" id="MobiDB-lite"/>
    </source>
</evidence>
<gene>
    <name evidence="2" type="ORF">RCO7_11430</name>
</gene>
<dbReference type="InParanoid" id="A0A1E1LTF1"/>
<accession>A0A1E1LTF1</accession>
<keyword evidence="3" id="KW-1185">Reference proteome</keyword>
<feature type="compositionally biased region" description="Basic and acidic residues" evidence="1">
    <location>
        <begin position="321"/>
        <end position="330"/>
    </location>
</feature>
<proteinExistence type="predicted"/>
<dbReference type="EMBL" id="FJUW01000096">
    <property type="protein sequence ID" value="CZT13734.1"/>
    <property type="molecule type" value="Genomic_DNA"/>
</dbReference>
<protein>
    <submittedName>
        <fullName evidence="2">Uncharacterized protein</fullName>
    </submittedName>
</protein>
<sequence>MAHVGALPGAEIHGYDLNRKLDEAQLASWPVREWEVPAEYKPRQFPYMTSEAYDRFHNPFVYDNVQVERIARVAMWHTMDCQVFNLVSVTRKKITDKIFELTIAIICHFIDTDDFVADGLDISTQLLGDTFYIVMFNRWPMLVAMIQCIAHNVTDPRQKFFMHGEAFNNQVIGQNNVSGAGFLPLADIPVLMAWPKKHESPWPMKFMGRSLVLSSVEHALLVAMYEKSPPFVVARSQPSPDGSMQQQTLQLQQKCDRLSQQLQVQDQRSLQPAILPLPPLEPSAPPSPEKSPAPVKRVANKKTSAKKTPTKRARAQASSPRVDRPSKKRQ</sequence>
<reference evidence="3" key="1">
    <citation type="submission" date="2016-03" db="EMBL/GenBank/DDBJ databases">
        <authorList>
            <person name="Ploux O."/>
        </authorList>
    </citation>
    <scope>NUCLEOTIDE SEQUENCE [LARGE SCALE GENOMIC DNA]</scope>
    <source>
        <strain evidence="3">UK7</strain>
    </source>
</reference>
<dbReference type="Proteomes" id="UP000178129">
    <property type="component" value="Unassembled WGS sequence"/>
</dbReference>
<feature type="compositionally biased region" description="Pro residues" evidence="1">
    <location>
        <begin position="275"/>
        <end position="291"/>
    </location>
</feature>
<organism evidence="2 3">
    <name type="scientific">Rhynchosporium graminicola</name>
    <dbReference type="NCBI Taxonomy" id="2792576"/>
    <lineage>
        <taxon>Eukaryota</taxon>
        <taxon>Fungi</taxon>
        <taxon>Dikarya</taxon>
        <taxon>Ascomycota</taxon>
        <taxon>Pezizomycotina</taxon>
        <taxon>Leotiomycetes</taxon>
        <taxon>Helotiales</taxon>
        <taxon>Ploettnerulaceae</taxon>
        <taxon>Rhynchosporium</taxon>
    </lineage>
</organism>